<dbReference type="InterPro" id="IPR000182">
    <property type="entry name" value="GNAT_dom"/>
</dbReference>
<reference evidence="2 3" key="1">
    <citation type="submission" date="2013-08" db="EMBL/GenBank/DDBJ databases">
        <title>Lactobacillus wasatchii sp. WDC04, a late gas producing bacteria isolated from aged chedder cheese.</title>
        <authorList>
            <person name="Oberg C.J."/>
            <person name="Culumber M."/>
            <person name="McMahon D.J."/>
            <person name="Broadbent J.R."/>
            <person name="Oberg T.S."/>
            <person name="Ortaki F."/>
        </authorList>
    </citation>
    <scope>NUCLEOTIDE SEQUENCE [LARGE SCALE GENOMIC DNA]</scope>
    <source>
        <strain evidence="2 3">WDC04</strain>
    </source>
</reference>
<dbReference type="PANTHER" id="PTHR43415">
    <property type="entry name" value="SPERMIDINE N(1)-ACETYLTRANSFERASE"/>
    <property type="match status" value="1"/>
</dbReference>
<dbReference type="PANTHER" id="PTHR43415:SF3">
    <property type="entry name" value="GNAT-FAMILY ACETYLTRANSFERASE"/>
    <property type="match status" value="1"/>
</dbReference>
<dbReference type="PROSITE" id="PS51186">
    <property type="entry name" value="GNAT"/>
    <property type="match status" value="1"/>
</dbReference>
<name>A0A0D0YXG8_9LACO</name>
<gene>
    <name evidence="2" type="ORF">WDC_0475</name>
</gene>
<evidence type="ECO:0000259" key="1">
    <source>
        <dbReference type="PROSITE" id="PS51186"/>
    </source>
</evidence>
<dbReference type="RefSeq" id="WP_044010197.1">
    <property type="nucleotide sequence ID" value="NZ_AWTT01000007.1"/>
</dbReference>
<dbReference type="GO" id="GO:0016747">
    <property type="term" value="F:acyltransferase activity, transferring groups other than amino-acyl groups"/>
    <property type="evidence" value="ECO:0007669"/>
    <property type="project" value="InterPro"/>
</dbReference>
<evidence type="ECO:0000313" key="2">
    <source>
        <dbReference type="EMBL" id="KIS03924.1"/>
    </source>
</evidence>
<organism evidence="2 3">
    <name type="scientific">Paucilactobacillus wasatchensis</name>
    <dbReference type="NCBI Taxonomy" id="1335616"/>
    <lineage>
        <taxon>Bacteria</taxon>
        <taxon>Bacillati</taxon>
        <taxon>Bacillota</taxon>
        <taxon>Bacilli</taxon>
        <taxon>Lactobacillales</taxon>
        <taxon>Lactobacillaceae</taxon>
        <taxon>Paucilactobacillus</taxon>
    </lineage>
</organism>
<keyword evidence="3" id="KW-1185">Reference proteome</keyword>
<feature type="domain" description="N-acetyltransferase" evidence="1">
    <location>
        <begin position="5"/>
        <end position="168"/>
    </location>
</feature>
<keyword evidence="2" id="KW-0808">Transferase</keyword>
<dbReference type="PATRIC" id="fig|1335616.4.peg.475"/>
<dbReference type="STRING" id="1335616.WDC_0475"/>
<dbReference type="Proteomes" id="UP000032279">
    <property type="component" value="Unassembled WGS sequence"/>
</dbReference>
<accession>A0A0D0YXG8</accession>
<dbReference type="AlphaFoldDB" id="A0A0D0YXG8"/>
<comment type="caution">
    <text evidence="2">The sequence shown here is derived from an EMBL/GenBank/DDBJ whole genome shotgun (WGS) entry which is preliminary data.</text>
</comment>
<dbReference type="Gene3D" id="3.40.630.30">
    <property type="match status" value="1"/>
</dbReference>
<dbReference type="SUPFAM" id="SSF55729">
    <property type="entry name" value="Acyl-CoA N-acyltransferases (Nat)"/>
    <property type="match status" value="1"/>
</dbReference>
<proteinExistence type="predicted"/>
<dbReference type="EMBL" id="AWTT01000007">
    <property type="protein sequence ID" value="KIS03924.1"/>
    <property type="molecule type" value="Genomic_DNA"/>
</dbReference>
<evidence type="ECO:0000313" key="3">
    <source>
        <dbReference type="Proteomes" id="UP000032279"/>
    </source>
</evidence>
<sequence length="174" mass="19603">MTEQIRLQTASPADAAKILALLRLLRVESEMFSVSDDFDHLTVADEANNLARINETTDNLVLLAWNGDLPIGIATVARIHEVESAGEVGIAIQKKFWHQGLGTFMMDELLNWGVEFSSLHQLILTVVTENTNAIKLYQKMNFEVVQSTKIKNNQGKFVSALIMKYDLKKEVRKE</sequence>
<dbReference type="OrthoDB" id="948250at2"/>
<dbReference type="InterPro" id="IPR016181">
    <property type="entry name" value="Acyl_CoA_acyltransferase"/>
</dbReference>
<dbReference type="Pfam" id="PF00583">
    <property type="entry name" value="Acetyltransf_1"/>
    <property type="match status" value="1"/>
</dbReference>
<protein>
    <submittedName>
        <fullName evidence="2">Acetyltransferase</fullName>
    </submittedName>
</protein>
<dbReference type="CDD" id="cd04301">
    <property type="entry name" value="NAT_SF"/>
    <property type="match status" value="1"/>
</dbReference>